<keyword evidence="2" id="KW-0813">Transport</keyword>
<dbReference type="InterPro" id="IPR039424">
    <property type="entry name" value="SBP_5"/>
</dbReference>
<dbReference type="SUPFAM" id="SSF53850">
    <property type="entry name" value="Periplasmic binding protein-like II"/>
    <property type="match status" value="1"/>
</dbReference>
<name>A0ABU9GPL5_9GAMM</name>
<comment type="similarity">
    <text evidence="1">Belongs to the bacterial solute-binding protein 5 family.</text>
</comment>
<protein>
    <submittedName>
        <fullName evidence="6">ABC transporter substrate-binding protein</fullName>
    </submittedName>
</protein>
<organism evidence="6 7">
    <name type="scientific">Psychromonas aquatilis</name>
    <dbReference type="NCBI Taxonomy" id="2005072"/>
    <lineage>
        <taxon>Bacteria</taxon>
        <taxon>Pseudomonadati</taxon>
        <taxon>Pseudomonadota</taxon>
        <taxon>Gammaproteobacteria</taxon>
        <taxon>Alteromonadales</taxon>
        <taxon>Psychromonadaceae</taxon>
        <taxon>Psychromonas</taxon>
    </lineage>
</organism>
<evidence type="ECO:0000256" key="3">
    <source>
        <dbReference type="ARBA" id="ARBA00022729"/>
    </source>
</evidence>
<dbReference type="Proteomes" id="UP001369082">
    <property type="component" value="Unassembled WGS sequence"/>
</dbReference>
<dbReference type="InterPro" id="IPR030678">
    <property type="entry name" value="Peptide/Ni-bd"/>
</dbReference>
<accession>A0ABU9GPL5</accession>
<evidence type="ECO:0000313" key="7">
    <source>
        <dbReference type="Proteomes" id="UP001369082"/>
    </source>
</evidence>
<dbReference type="Gene3D" id="3.10.105.10">
    <property type="entry name" value="Dipeptide-binding Protein, Domain 3"/>
    <property type="match status" value="1"/>
</dbReference>
<evidence type="ECO:0000313" key="6">
    <source>
        <dbReference type="EMBL" id="MEL0629261.1"/>
    </source>
</evidence>
<dbReference type="InterPro" id="IPR000914">
    <property type="entry name" value="SBP_5_dom"/>
</dbReference>
<gene>
    <name evidence="6" type="ORF">V6256_06530</name>
</gene>
<evidence type="ECO:0000256" key="4">
    <source>
        <dbReference type="SAM" id="SignalP"/>
    </source>
</evidence>
<feature type="chain" id="PRO_5045334211" evidence="4">
    <location>
        <begin position="23"/>
        <end position="506"/>
    </location>
</feature>
<evidence type="ECO:0000256" key="2">
    <source>
        <dbReference type="ARBA" id="ARBA00022448"/>
    </source>
</evidence>
<dbReference type="EMBL" id="JBAKAZ010000018">
    <property type="protein sequence ID" value="MEL0629261.1"/>
    <property type="molecule type" value="Genomic_DNA"/>
</dbReference>
<proteinExistence type="inferred from homology"/>
<keyword evidence="3 4" id="KW-0732">Signal</keyword>
<dbReference type="CDD" id="cd00995">
    <property type="entry name" value="PBP2_NikA_DppA_OppA_like"/>
    <property type="match status" value="1"/>
</dbReference>
<feature type="domain" description="Solute-binding protein family 5" evidence="5">
    <location>
        <begin position="71"/>
        <end position="426"/>
    </location>
</feature>
<reference evidence="6 7" key="1">
    <citation type="submission" date="2024-02" db="EMBL/GenBank/DDBJ databases">
        <title>Bacteria isolated from the canopy kelp, Nereocystis luetkeana.</title>
        <authorList>
            <person name="Pfister C.A."/>
            <person name="Younker I.T."/>
            <person name="Light S.H."/>
        </authorList>
    </citation>
    <scope>NUCLEOTIDE SEQUENCE [LARGE SCALE GENOMIC DNA]</scope>
    <source>
        <strain evidence="6 7">TI.1.05</strain>
    </source>
</reference>
<feature type="signal peptide" evidence="4">
    <location>
        <begin position="1"/>
        <end position="22"/>
    </location>
</feature>
<dbReference type="PIRSF" id="PIRSF002741">
    <property type="entry name" value="MppA"/>
    <property type="match status" value="1"/>
</dbReference>
<keyword evidence="7" id="KW-1185">Reference proteome</keyword>
<evidence type="ECO:0000256" key="1">
    <source>
        <dbReference type="ARBA" id="ARBA00005695"/>
    </source>
</evidence>
<dbReference type="PANTHER" id="PTHR30290:SF9">
    <property type="entry name" value="OLIGOPEPTIDE-BINDING PROTEIN APPA"/>
    <property type="match status" value="1"/>
</dbReference>
<comment type="caution">
    <text evidence="6">The sequence shown here is derived from an EMBL/GenBank/DDBJ whole genome shotgun (WGS) entry which is preliminary data.</text>
</comment>
<evidence type="ECO:0000259" key="5">
    <source>
        <dbReference type="Pfam" id="PF00496"/>
    </source>
</evidence>
<dbReference type="Pfam" id="PF00496">
    <property type="entry name" value="SBP_bac_5"/>
    <property type="match status" value="1"/>
</dbReference>
<dbReference type="Gene3D" id="3.40.190.10">
    <property type="entry name" value="Periplasmic binding protein-like II"/>
    <property type="match status" value="1"/>
</dbReference>
<dbReference type="PANTHER" id="PTHR30290">
    <property type="entry name" value="PERIPLASMIC BINDING COMPONENT OF ABC TRANSPORTER"/>
    <property type="match status" value="1"/>
</dbReference>
<dbReference type="RefSeq" id="WP_341597271.1">
    <property type="nucleotide sequence ID" value="NZ_JBAKAZ010000018.1"/>
</dbReference>
<sequence length="506" mass="58035">MMLLHRLLLLCFFSSMSYLVQADSSFDDKSITVAIDKIPLSFNPFSAPSLMDEQFKHLVFDPLFRWGSKKTIEPRLVKSWKRLDSQTVRFNLHENIHFHSGNLLTAKDVKWSFEQAVKEPSMYFLANIDDFKVNDDNSFDIRSPYNDHQLLDYLTHLFVLDSAYYSENTNLLTLAPSIILPPYTDKNLPLSGTGPYLIQQYNEMLGLVVSKNEQYWAEKPQIKYIRFMKVDEPQSRLFALLADDVQVSYGVPNKEAVEFTDNTLKNLVKVSSSNIIFLTINDNKSPVLQNNKAREALHLAINQPGILKYVLKNNGQVSSVSMPVKNARDAKNQTMPEYDLTKSKALLNKLNLPKQLTLLVLADEAGYNHKIAVALSKMLKMVDIEVVFNETDSLDIWNTTLEGYDLTLSSWRTHLMDVYNVDEALFKNSTLATYLNNKSLPQAANDHFDSQSKAFEFLQQNNWVIPMFYQDDIWAQSRAFNLADIFSSNDIPYWSLFKTVGFEEAG</sequence>